<dbReference type="Pfam" id="PF13549">
    <property type="entry name" value="ATP-grasp_5"/>
    <property type="match status" value="1"/>
</dbReference>
<organism evidence="3 4">
    <name type="scientific">Pseudonocardia ailaonensis</name>
    <dbReference type="NCBI Taxonomy" id="367279"/>
    <lineage>
        <taxon>Bacteria</taxon>
        <taxon>Bacillati</taxon>
        <taxon>Actinomycetota</taxon>
        <taxon>Actinomycetes</taxon>
        <taxon>Pseudonocardiales</taxon>
        <taxon>Pseudonocardiaceae</taxon>
        <taxon>Pseudonocardia</taxon>
    </lineage>
</organism>
<reference evidence="3 4" key="1">
    <citation type="journal article" date="2019" name="Int. J. Syst. Evol. Microbiol.">
        <title>The Global Catalogue of Microorganisms (GCM) 10K type strain sequencing project: providing services to taxonomists for standard genome sequencing and annotation.</title>
        <authorList>
            <consortium name="The Broad Institute Genomics Platform"/>
            <consortium name="The Broad Institute Genome Sequencing Center for Infectious Disease"/>
            <person name="Wu L."/>
            <person name="Ma J."/>
        </authorList>
    </citation>
    <scope>NUCLEOTIDE SEQUENCE [LARGE SCALE GENOMIC DNA]</scope>
    <source>
        <strain evidence="3 4">JCM 16009</strain>
    </source>
</reference>
<dbReference type="InterPro" id="IPR003781">
    <property type="entry name" value="CoA-bd"/>
</dbReference>
<dbReference type="Gene3D" id="3.40.50.261">
    <property type="entry name" value="Succinyl-CoA synthetase domains"/>
    <property type="match status" value="2"/>
</dbReference>
<keyword evidence="3" id="KW-0436">Ligase</keyword>
<dbReference type="GO" id="GO:0016874">
    <property type="term" value="F:ligase activity"/>
    <property type="evidence" value="ECO:0007669"/>
    <property type="project" value="UniProtKB-KW"/>
</dbReference>
<evidence type="ECO:0000313" key="4">
    <source>
        <dbReference type="Proteomes" id="UP001500449"/>
    </source>
</evidence>
<evidence type="ECO:0000313" key="3">
    <source>
        <dbReference type="EMBL" id="GAA1868815.1"/>
    </source>
</evidence>
<dbReference type="SUPFAM" id="SSF51735">
    <property type="entry name" value="NAD(P)-binding Rossmann-fold domains"/>
    <property type="match status" value="1"/>
</dbReference>
<dbReference type="PANTHER" id="PTHR42793">
    <property type="entry name" value="COA BINDING DOMAIN CONTAINING PROTEIN"/>
    <property type="match status" value="1"/>
</dbReference>
<dbReference type="SUPFAM" id="SSF52210">
    <property type="entry name" value="Succinyl-CoA synthetase domains"/>
    <property type="match status" value="2"/>
</dbReference>
<dbReference type="InterPro" id="IPR016102">
    <property type="entry name" value="Succinyl-CoA_synth-like"/>
</dbReference>
<dbReference type="SUPFAM" id="SSF56059">
    <property type="entry name" value="Glutathione synthetase ATP-binding domain-like"/>
    <property type="match status" value="1"/>
</dbReference>
<dbReference type="PROSITE" id="PS50975">
    <property type="entry name" value="ATP_GRASP"/>
    <property type="match status" value="1"/>
</dbReference>
<name>A0ABN2NGV2_9PSEU</name>
<evidence type="ECO:0000259" key="2">
    <source>
        <dbReference type="PROSITE" id="PS50975"/>
    </source>
</evidence>
<comment type="caution">
    <text evidence="3">The sequence shown here is derived from an EMBL/GenBank/DDBJ whole genome shotgun (WGS) entry which is preliminary data.</text>
</comment>
<evidence type="ECO:0000256" key="1">
    <source>
        <dbReference type="PROSITE-ProRule" id="PRU00409"/>
    </source>
</evidence>
<feature type="domain" description="ATP-grasp" evidence="2">
    <location>
        <begin position="485"/>
        <end position="693"/>
    </location>
</feature>
<dbReference type="InterPro" id="IPR032875">
    <property type="entry name" value="Succ_CoA_lig_flav_dom"/>
</dbReference>
<dbReference type="Pfam" id="PF13380">
    <property type="entry name" value="CoA_binding_2"/>
    <property type="match status" value="1"/>
</dbReference>
<dbReference type="Gene3D" id="3.30.1490.20">
    <property type="entry name" value="ATP-grasp fold, A domain"/>
    <property type="match status" value="1"/>
</dbReference>
<proteinExistence type="predicted"/>
<accession>A0ABN2NGV2</accession>
<keyword evidence="4" id="KW-1185">Reference proteome</keyword>
<dbReference type="Proteomes" id="UP001500449">
    <property type="component" value="Unassembled WGS sequence"/>
</dbReference>
<dbReference type="EMBL" id="BAAAQK010000023">
    <property type="protein sequence ID" value="GAA1868815.1"/>
    <property type="molecule type" value="Genomic_DNA"/>
</dbReference>
<gene>
    <name evidence="3" type="ORF">GCM10009836_56670</name>
</gene>
<protein>
    <submittedName>
        <fullName evidence="3">Acetate--CoA ligase family protein</fullName>
    </submittedName>
</protein>
<dbReference type="InterPro" id="IPR036291">
    <property type="entry name" value="NAD(P)-bd_dom_sf"/>
</dbReference>
<dbReference type="Gene3D" id="3.30.470.20">
    <property type="entry name" value="ATP-grasp fold, B domain"/>
    <property type="match status" value="1"/>
</dbReference>
<dbReference type="RefSeq" id="WP_344423688.1">
    <property type="nucleotide sequence ID" value="NZ_BAAAQK010000023.1"/>
</dbReference>
<keyword evidence="1" id="KW-0547">Nucleotide-binding</keyword>
<dbReference type="Gene3D" id="3.40.50.720">
    <property type="entry name" value="NAD(P)-binding Rossmann-like Domain"/>
    <property type="match status" value="1"/>
</dbReference>
<dbReference type="InterPro" id="IPR011761">
    <property type="entry name" value="ATP-grasp"/>
</dbReference>
<dbReference type="PANTHER" id="PTHR42793:SF4">
    <property type="entry name" value="BLL6376 PROTEIN"/>
    <property type="match status" value="1"/>
</dbReference>
<dbReference type="Pfam" id="PF13607">
    <property type="entry name" value="Succ_CoA_lig"/>
    <property type="match status" value="1"/>
</dbReference>
<dbReference type="SMART" id="SM00881">
    <property type="entry name" value="CoA_binding"/>
    <property type="match status" value="1"/>
</dbReference>
<sequence>MSTASSLLPLVSPRGIAVVGASPRESNVGGRLVAALREHDFPGDLAVVNPTVDEVFGVPSHASFADLPFAVDLVLVALAAARVEETLRSAADAGARAAIVYSSGFAETGAAGHEAQQRLGALARELGIRVLGPNCQGLVDFGAGLAACFAPAVLRADPRHLAPVAYVGQSGAVGGTFFDLARERGRTPAVWASTGNEVDVSVVELARELAARGDLDLLCLYLENIPDGATWFDLLDRAAGSGTRLAVLRSGETEVGRRAAESHTGALLSDATSFEISCRDAGVLRVRDVSELVDLAVSVRRRPPNRRGIAVVTTSGGAGGLAADRLAEAGLEVPALGERTTEALTALLPSFAGLANPVDVTAEFMVKQAANLPRVTDALLADEAVDDLLVILTNVVGTMADDVAAAFAGSGEKSITFAYLAAGDESAAASRVLRAHGLAVHGSIASAVRAIALCRVPQAPAPRVERGPAVALPAGFGSTTEWGARELLVRAQVPHPAARLARSADEASAHARAIGGPVVLKIQSPDVLHKTDVGGVRVGVSAAEADDVAAEILDTVTRLRPDAAIEGVLVQEMAPRGVELLVGLRAGVDGYPATVTVGIGGTAVEVYGDVATAFAPVTPERAEQLLLSLEGAPLLTGARGKAPADVTAAAEAVSRLSGLVEYGAIAEVEVNPLVALDDGKGALALDLLVRLTGA</sequence>
<dbReference type="InterPro" id="IPR013815">
    <property type="entry name" value="ATP_grasp_subdomain_1"/>
</dbReference>
<keyword evidence="1" id="KW-0067">ATP-binding</keyword>